<protein>
    <recommendedName>
        <fullName evidence="13">Large ribosomal subunit protein uL4m</fullName>
        <ecNumber evidence="3">2.7.7.49</ecNumber>
    </recommendedName>
    <alternativeName>
        <fullName evidence="14">39S ribosomal protein L4, mitochondrial</fullName>
    </alternativeName>
</protein>
<evidence type="ECO:0000256" key="6">
    <source>
        <dbReference type="ARBA" id="ARBA00022722"/>
    </source>
</evidence>
<keyword evidence="9" id="KW-0695">RNA-directed DNA polymerase</keyword>
<evidence type="ECO:0000256" key="14">
    <source>
        <dbReference type="ARBA" id="ARBA00082711"/>
    </source>
</evidence>
<proteinExistence type="inferred from homology"/>
<dbReference type="AlphaFoldDB" id="A0A6A4VLW7"/>
<dbReference type="SUPFAM" id="SSF56672">
    <property type="entry name" value="DNA/RNA polymerases"/>
    <property type="match status" value="1"/>
</dbReference>
<organism evidence="17 18">
    <name type="scientific">Amphibalanus amphitrite</name>
    <name type="common">Striped barnacle</name>
    <name type="synonym">Balanus amphitrite</name>
    <dbReference type="NCBI Taxonomy" id="1232801"/>
    <lineage>
        <taxon>Eukaryota</taxon>
        <taxon>Metazoa</taxon>
        <taxon>Ecdysozoa</taxon>
        <taxon>Arthropoda</taxon>
        <taxon>Crustacea</taxon>
        <taxon>Multicrustacea</taxon>
        <taxon>Cirripedia</taxon>
        <taxon>Thoracica</taxon>
        <taxon>Thoracicalcarea</taxon>
        <taxon>Balanomorpha</taxon>
        <taxon>Balanoidea</taxon>
        <taxon>Balanidae</taxon>
        <taxon>Amphibalaninae</taxon>
        <taxon>Amphibalanus</taxon>
    </lineage>
</organism>
<dbReference type="CDD" id="cd22744">
    <property type="entry name" value="OTU"/>
    <property type="match status" value="1"/>
</dbReference>
<dbReference type="PANTHER" id="PTHR37984:SF5">
    <property type="entry name" value="PROTEIN NYNRIN-LIKE"/>
    <property type="match status" value="1"/>
</dbReference>
<dbReference type="GO" id="GO:0003735">
    <property type="term" value="F:structural constituent of ribosome"/>
    <property type="evidence" value="ECO:0007669"/>
    <property type="project" value="InterPro"/>
</dbReference>
<evidence type="ECO:0000256" key="5">
    <source>
        <dbReference type="ARBA" id="ARBA00022695"/>
    </source>
</evidence>
<dbReference type="Gene3D" id="3.30.420.10">
    <property type="entry name" value="Ribonuclease H-like superfamily/Ribonuclease H"/>
    <property type="match status" value="1"/>
</dbReference>
<feature type="region of interest" description="Disordered" evidence="15">
    <location>
        <begin position="1049"/>
        <end position="1085"/>
    </location>
</feature>
<evidence type="ECO:0000256" key="2">
    <source>
        <dbReference type="ARBA" id="ARBA00010528"/>
    </source>
</evidence>
<dbReference type="GO" id="GO:1990904">
    <property type="term" value="C:ribonucleoprotein complex"/>
    <property type="evidence" value="ECO:0007669"/>
    <property type="project" value="UniProtKB-KW"/>
</dbReference>
<dbReference type="Pfam" id="PF00573">
    <property type="entry name" value="Ribosomal_L4"/>
    <property type="match status" value="1"/>
</dbReference>
<evidence type="ECO:0000256" key="9">
    <source>
        <dbReference type="ARBA" id="ARBA00022918"/>
    </source>
</evidence>
<evidence type="ECO:0000256" key="8">
    <source>
        <dbReference type="ARBA" id="ARBA00022801"/>
    </source>
</evidence>
<dbReference type="SUPFAM" id="SSF50630">
    <property type="entry name" value="Acid proteases"/>
    <property type="match status" value="1"/>
</dbReference>
<dbReference type="FunFam" id="3.10.20.370:FF:000001">
    <property type="entry name" value="Retrovirus-related Pol polyprotein from transposon 17.6-like protein"/>
    <property type="match status" value="1"/>
</dbReference>
<dbReference type="Pfam" id="PF17921">
    <property type="entry name" value="Integrase_H2C2"/>
    <property type="match status" value="1"/>
</dbReference>
<dbReference type="InterPro" id="IPR036397">
    <property type="entry name" value="RNaseH_sf"/>
</dbReference>
<dbReference type="GO" id="GO:0015074">
    <property type="term" value="P:DNA integration"/>
    <property type="evidence" value="ECO:0007669"/>
    <property type="project" value="InterPro"/>
</dbReference>
<comment type="similarity">
    <text evidence="2">Belongs to the universal ribosomal protein uL4 family.</text>
</comment>
<comment type="subcellular location">
    <subcellularLocation>
        <location evidence="1">Mitochondrion</location>
    </subcellularLocation>
</comment>
<reference evidence="17 18" key="1">
    <citation type="submission" date="2019-07" db="EMBL/GenBank/DDBJ databases">
        <title>Draft genome assembly of a fouling barnacle, Amphibalanus amphitrite (Darwin, 1854): The first reference genome for Thecostraca.</title>
        <authorList>
            <person name="Kim W."/>
        </authorList>
    </citation>
    <scope>NUCLEOTIDE SEQUENCE [LARGE SCALE GENOMIC DNA]</scope>
    <source>
        <strain evidence="17">SNU_AA5</strain>
        <tissue evidence="17">Soma without cirri and trophi</tissue>
    </source>
</reference>
<dbReference type="FunFam" id="3.40.1370.10:FF:000005">
    <property type="entry name" value="39S ribosomal protein L4, mitochondrial"/>
    <property type="match status" value="1"/>
</dbReference>
<comment type="caution">
    <text evidence="17">The sequence shown here is derived from an EMBL/GenBank/DDBJ whole genome shotgun (WGS) entry which is preliminary data.</text>
</comment>
<dbReference type="Gene3D" id="3.10.20.370">
    <property type="match status" value="1"/>
</dbReference>
<dbReference type="InterPro" id="IPR050951">
    <property type="entry name" value="Retrovirus_Pol_polyprotein"/>
</dbReference>
<dbReference type="GO" id="GO:0005743">
    <property type="term" value="C:mitochondrial inner membrane"/>
    <property type="evidence" value="ECO:0007669"/>
    <property type="project" value="UniProtKB-ARBA"/>
</dbReference>
<evidence type="ECO:0000313" key="17">
    <source>
        <dbReference type="EMBL" id="KAF0290331.1"/>
    </source>
</evidence>
<keyword evidence="12" id="KW-0687">Ribonucleoprotein</keyword>
<keyword evidence="5" id="KW-0548">Nucleotidyltransferase</keyword>
<dbReference type="InterPro" id="IPR043502">
    <property type="entry name" value="DNA/RNA_pol_sf"/>
</dbReference>
<accession>A0A6A4VLW7</accession>
<dbReference type="Pfam" id="PF17917">
    <property type="entry name" value="RT_RNaseH"/>
    <property type="match status" value="1"/>
</dbReference>
<evidence type="ECO:0000256" key="12">
    <source>
        <dbReference type="ARBA" id="ARBA00023274"/>
    </source>
</evidence>
<evidence type="ECO:0000256" key="7">
    <source>
        <dbReference type="ARBA" id="ARBA00022759"/>
    </source>
</evidence>
<dbReference type="InterPro" id="IPR012337">
    <property type="entry name" value="RNaseH-like_sf"/>
</dbReference>
<dbReference type="InterPro" id="IPR041373">
    <property type="entry name" value="RT_RNaseH"/>
</dbReference>
<gene>
    <name evidence="17" type="primary">Mrpl4_1</name>
    <name evidence="17" type="ORF">FJT64_011449</name>
</gene>
<keyword evidence="6" id="KW-0540">Nuclease</keyword>
<dbReference type="GO" id="GO:0003676">
    <property type="term" value="F:nucleic acid binding"/>
    <property type="evidence" value="ECO:0007669"/>
    <property type="project" value="InterPro"/>
</dbReference>
<feature type="region of interest" description="Disordered" evidence="15">
    <location>
        <begin position="895"/>
        <end position="954"/>
    </location>
</feature>
<dbReference type="InterPro" id="IPR001584">
    <property type="entry name" value="Integrase_cat-core"/>
</dbReference>
<keyword evidence="8" id="KW-0378">Hydrolase</keyword>
<keyword evidence="11" id="KW-0496">Mitochondrion</keyword>
<sequence>MDNAFMQLKEALKEEITLSFPDYSKDARPLSLWVDASSAGAGACLTQEQNGKTRYIGFASTTFTKAQRNYSATGRELAALRWGVKVFHAFVGAVRFRIYTDHQALLYLHNMRLVNSRLARTVEELADYDFEICYVPGSLNSAADFFSRTLLQDAEVESPPHGPDLPSGLSHWYKPEGGGDTMVECLQYWIRAHRHRDISNASLRQELLDEAVRTPSKYDIKLDKHSRQDLRLMRLPGQLMAIDMLSVFASRYNVRIIVHFGSQNPLVFRRRGKEDAQDDPDTVHLQCLAGVHFNLLQETPEFAGDGTVLLAQVEEDYRDEVTSEPPPPEDIEKDVLNGKEALPQCQNHRVTQCTVVVRCNTVRVCALLDTGAAVGLISAAALQRIIAEDPALEVRRTSVSIQSLCGNTSCAEYVDVDVAISPGREVRVPLLVDRDESFGHCILLGANFLKAAGVVIDFGKRQVNCGEHVQPMSIASDCQKCQDVRCAAVSSVPTLDTVQEHQQRQQILRSLIHHVQKGTEHKNLPSTLTRYRKFIKKMKITHGVLMYEHPKHGPVSVVNKDWLIDLAVVSHLQMAHIGRDKLCDLLSKQVFCPGMTKVVADIVYCCKSCQLYKTTAQTKAPPTHKIECVEPFELVAADVLLFPRTSRGFIGCLVVIDHCSKWSMAIPIRRKTSAAVATAFEHHALVALLRKPKRVLTDNGPEFCGPEFEKVLVNWGINHVYSTPLRPEGNGAVERCNRSLSQALRLLSDSAADWDGQLARALVTYNTTRHSELKESPAEFLLQRKHGGVSGPIVSSEIQNSWKPGHPEFTPFRVGELVKKEAHHPGNMLVNKFQRRYDGPFVVTRVNNNGVTYIVKSEDGQEKRVHHSQLRPWKKPPAYLLRSGRCMQDLISVAPDPSLQETSAVDSAERSQDASRMSPPPPLESPRPGAGAVAEASPVASTTPPPPSSSAGIHSSRLMTDAATAVPVAAAESDAPALLKPLTETVAPSAAAVRQVWVENMDSADERKLGLLELHPEVFAAFPKLHLIHDNVRWQRMYRQVDYAATKTRAEVRGGGRKPHPQKGGGRARAGSIRSPLWKGGGVSHGPRGPKTHFYMLSHSARVGGLCATLSVKLAQNDLHVVRDLELPSADPGLLQELVERRYWGPSVLFVDDTDEMPENLVRAADQVPHYNLLPVYGLNVFTMLKHDTLVLTVAAVERVQERLLRALSIHNSMAVKHTDASLLR</sequence>
<evidence type="ECO:0000256" key="11">
    <source>
        <dbReference type="ARBA" id="ARBA00023128"/>
    </source>
</evidence>
<dbReference type="Proteomes" id="UP000440578">
    <property type="component" value="Unassembled WGS sequence"/>
</dbReference>
<dbReference type="GO" id="GO:0016787">
    <property type="term" value="F:hydrolase activity"/>
    <property type="evidence" value="ECO:0007669"/>
    <property type="project" value="UniProtKB-KW"/>
</dbReference>
<dbReference type="SUPFAM" id="SSF53098">
    <property type="entry name" value="Ribonuclease H-like"/>
    <property type="match status" value="1"/>
</dbReference>
<evidence type="ECO:0000256" key="15">
    <source>
        <dbReference type="SAM" id="MobiDB-lite"/>
    </source>
</evidence>
<feature type="domain" description="Integrase catalytic" evidence="16">
    <location>
        <begin position="627"/>
        <end position="785"/>
    </location>
</feature>
<dbReference type="Gene3D" id="1.10.340.70">
    <property type="match status" value="1"/>
</dbReference>
<dbReference type="PANTHER" id="PTHR37984">
    <property type="entry name" value="PROTEIN CBG26694"/>
    <property type="match status" value="1"/>
</dbReference>
<dbReference type="NCBIfam" id="TIGR03953">
    <property type="entry name" value="rplD_bact"/>
    <property type="match status" value="1"/>
</dbReference>
<keyword evidence="4" id="KW-0808">Transferase</keyword>
<dbReference type="SUPFAM" id="SSF52166">
    <property type="entry name" value="Ribosomal protein L4"/>
    <property type="match status" value="1"/>
</dbReference>
<dbReference type="GO" id="GO:0006412">
    <property type="term" value="P:translation"/>
    <property type="evidence" value="ECO:0007669"/>
    <property type="project" value="InterPro"/>
</dbReference>
<dbReference type="CDD" id="cd09274">
    <property type="entry name" value="RNase_HI_RT_Ty3"/>
    <property type="match status" value="1"/>
</dbReference>
<dbReference type="Pfam" id="PF00665">
    <property type="entry name" value="rve"/>
    <property type="match status" value="1"/>
</dbReference>
<evidence type="ECO:0000256" key="3">
    <source>
        <dbReference type="ARBA" id="ARBA00012493"/>
    </source>
</evidence>
<dbReference type="Gene3D" id="2.40.70.10">
    <property type="entry name" value="Acid Proteases"/>
    <property type="match status" value="1"/>
</dbReference>
<evidence type="ECO:0000256" key="4">
    <source>
        <dbReference type="ARBA" id="ARBA00022679"/>
    </source>
</evidence>
<dbReference type="GO" id="GO:0003964">
    <property type="term" value="F:RNA-directed DNA polymerase activity"/>
    <property type="evidence" value="ECO:0007669"/>
    <property type="project" value="UniProtKB-KW"/>
</dbReference>
<evidence type="ECO:0000259" key="16">
    <source>
        <dbReference type="PROSITE" id="PS50994"/>
    </source>
</evidence>
<evidence type="ECO:0000256" key="13">
    <source>
        <dbReference type="ARBA" id="ARBA00040565"/>
    </source>
</evidence>
<dbReference type="EMBL" id="VIIS01001963">
    <property type="protein sequence ID" value="KAF0290331.1"/>
    <property type="molecule type" value="Genomic_DNA"/>
</dbReference>
<dbReference type="InterPro" id="IPR023574">
    <property type="entry name" value="Ribosomal_uL4_dom_sf"/>
</dbReference>
<evidence type="ECO:0000256" key="10">
    <source>
        <dbReference type="ARBA" id="ARBA00022980"/>
    </source>
</evidence>
<name>A0A6A4VLW7_AMPAM</name>
<dbReference type="InterPro" id="IPR002136">
    <property type="entry name" value="Ribosomal_uL4"/>
</dbReference>
<keyword evidence="10 17" id="KW-0689">Ribosomal protein</keyword>
<dbReference type="InterPro" id="IPR041588">
    <property type="entry name" value="Integrase_H2C2"/>
</dbReference>
<keyword evidence="18" id="KW-1185">Reference proteome</keyword>
<evidence type="ECO:0000313" key="18">
    <source>
        <dbReference type="Proteomes" id="UP000440578"/>
    </source>
</evidence>
<evidence type="ECO:0000256" key="1">
    <source>
        <dbReference type="ARBA" id="ARBA00004173"/>
    </source>
</evidence>
<dbReference type="GO" id="GO:0005840">
    <property type="term" value="C:ribosome"/>
    <property type="evidence" value="ECO:0007669"/>
    <property type="project" value="UniProtKB-KW"/>
</dbReference>
<dbReference type="InterPro" id="IPR013005">
    <property type="entry name" value="Ribosomal_uL4-like"/>
</dbReference>
<dbReference type="GO" id="GO:0004519">
    <property type="term" value="F:endonuclease activity"/>
    <property type="evidence" value="ECO:0007669"/>
    <property type="project" value="UniProtKB-KW"/>
</dbReference>
<keyword evidence="7" id="KW-0255">Endonuclease</keyword>
<dbReference type="Gene3D" id="3.40.1370.10">
    <property type="match status" value="1"/>
</dbReference>
<dbReference type="OrthoDB" id="6382856at2759"/>
<dbReference type="InterPro" id="IPR021109">
    <property type="entry name" value="Peptidase_aspartic_dom_sf"/>
</dbReference>
<dbReference type="EC" id="2.7.7.49" evidence="3"/>
<dbReference type="PROSITE" id="PS50994">
    <property type="entry name" value="INTEGRASE"/>
    <property type="match status" value="1"/>
</dbReference>
<dbReference type="GO" id="GO:0042575">
    <property type="term" value="C:DNA polymerase complex"/>
    <property type="evidence" value="ECO:0007669"/>
    <property type="project" value="UniProtKB-ARBA"/>
</dbReference>